<protein>
    <submittedName>
        <fullName evidence="3">Sirohydrochlorin ferrochelatase</fullName>
        <ecNumber evidence="3">4.99.1.3</ecNumber>
        <ecNumber evidence="3">4.99.1.4</ecNumber>
    </submittedName>
</protein>
<dbReference type="Proteomes" id="UP000251431">
    <property type="component" value="Unassembled WGS sequence"/>
</dbReference>
<evidence type="ECO:0000313" key="4">
    <source>
        <dbReference type="Proteomes" id="UP000251431"/>
    </source>
</evidence>
<evidence type="ECO:0000256" key="1">
    <source>
        <dbReference type="ARBA" id="ARBA00022723"/>
    </source>
</evidence>
<dbReference type="CDD" id="cd03414">
    <property type="entry name" value="CbiX_SirB_C"/>
    <property type="match status" value="1"/>
</dbReference>
<organism evidence="3 4">
    <name type="scientific">Lysinibacillus capsici</name>
    <dbReference type="NCBI Taxonomy" id="2115968"/>
    <lineage>
        <taxon>Bacteria</taxon>
        <taxon>Bacillati</taxon>
        <taxon>Bacillota</taxon>
        <taxon>Bacilli</taxon>
        <taxon>Bacillales</taxon>
        <taxon>Bacillaceae</taxon>
        <taxon>Lysinibacillus</taxon>
    </lineage>
</organism>
<accession>A0A2X0XFZ7</accession>
<dbReference type="Gene3D" id="3.40.50.1400">
    <property type="match status" value="2"/>
</dbReference>
<evidence type="ECO:0000313" key="3">
    <source>
        <dbReference type="EMBL" id="SPT96223.1"/>
    </source>
</evidence>
<dbReference type="EMBL" id="UAQE01000001">
    <property type="protein sequence ID" value="SPT96223.1"/>
    <property type="molecule type" value="Genomic_DNA"/>
</dbReference>
<evidence type="ECO:0000256" key="2">
    <source>
        <dbReference type="ARBA" id="ARBA00023239"/>
    </source>
</evidence>
<dbReference type="GO" id="GO:0016852">
    <property type="term" value="F:sirohydrochlorin cobaltochelatase activity"/>
    <property type="evidence" value="ECO:0007669"/>
    <property type="project" value="UniProtKB-EC"/>
</dbReference>
<dbReference type="GO" id="GO:0046872">
    <property type="term" value="F:metal ion binding"/>
    <property type="evidence" value="ECO:0007669"/>
    <property type="project" value="UniProtKB-KW"/>
</dbReference>
<dbReference type="AlphaFoldDB" id="A0A2X0XFZ7"/>
<dbReference type="SUPFAM" id="SSF53800">
    <property type="entry name" value="Chelatase"/>
    <property type="match status" value="1"/>
</dbReference>
<dbReference type="PANTHER" id="PTHR33542:SF3">
    <property type="entry name" value="SIROHYDROCHLORIN FERROCHELATASE, CHLOROPLASTIC"/>
    <property type="match status" value="1"/>
</dbReference>
<keyword evidence="2 3" id="KW-0456">Lyase</keyword>
<dbReference type="CDD" id="cd03416">
    <property type="entry name" value="CbiX_SirB_N"/>
    <property type="match status" value="1"/>
</dbReference>
<sequence>MQAILYIAHGSRVKEGVEQAVNFLQGVQQEVTVPIQEICFLELATPTIAEGIASCIRKGATAIAVMPILLLAAQHAKHDIPKEMAKAQKLYPYVKFTYGEPLGIHERLIDTLQARIIEKQQPNSNASVLLIGRGSSDPAVKRDLAKIAKRLRTKYHYKAVDTCFLYGMGPTFEDWLLQVKGKQQQVFIVPYLLFTGILRQSIAKRLQGFDSQNIMLCESLGYDDNVKKVLVERIDELLHFKEEGVS</sequence>
<proteinExistence type="predicted"/>
<dbReference type="GO" id="GO:0051266">
    <property type="term" value="F:sirohydrochlorin ferrochelatase activity"/>
    <property type="evidence" value="ECO:0007669"/>
    <property type="project" value="UniProtKB-EC"/>
</dbReference>
<dbReference type="EC" id="4.99.1.4" evidence="3"/>
<dbReference type="InterPro" id="IPR002762">
    <property type="entry name" value="CbiX-like"/>
</dbReference>
<dbReference type="STRING" id="1421.A2J09_14140"/>
<dbReference type="EC" id="4.99.1.3" evidence="3"/>
<dbReference type="InterPro" id="IPR050963">
    <property type="entry name" value="Sirohydro_Cobaltochel/CbiX"/>
</dbReference>
<dbReference type="RefSeq" id="WP_112116472.1">
    <property type="nucleotide sequence ID" value="NZ_CP185283.1"/>
</dbReference>
<dbReference type="PANTHER" id="PTHR33542">
    <property type="entry name" value="SIROHYDROCHLORIN FERROCHELATASE, CHLOROPLASTIC"/>
    <property type="match status" value="1"/>
</dbReference>
<gene>
    <name evidence="3" type="primary">sirB</name>
    <name evidence="3" type="ORF">NCTC7582_00429</name>
</gene>
<reference evidence="3 4" key="1">
    <citation type="submission" date="2018-06" db="EMBL/GenBank/DDBJ databases">
        <authorList>
            <consortium name="Pathogen Informatics"/>
            <person name="Doyle S."/>
        </authorList>
    </citation>
    <scope>NUCLEOTIDE SEQUENCE [LARGE SCALE GENOMIC DNA]</scope>
    <source>
        <strain evidence="3 4">NCTC7582</strain>
    </source>
</reference>
<dbReference type="Pfam" id="PF01903">
    <property type="entry name" value="CbiX"/>
    <property type="match status" value="2"/>
</dbReference>
<name>A0A2X0XFZ7_9BACI</name>
<keyword evidence="1" id="KW-0479">Metal-binding</keyword>